<name>A0A0F8WNR3_9ZZZZ</name>
<comment type="caution">
    <text evidence="1">The sequence shown here is derived from an EMBL/GenBank/DDBJ whole genome shotgun (WGS) entry which is preliminary data.</text>
</comment>
<accession>A0A0F8WNR3</accession>
<gene>
    <name evidence="1" type="ORF">LCGC14_3043760</name>
</gene>
<dbReference type="SUPFAM" id="SSF48239">
    <property type="entry name" value="Terpenoid cyclases/Protein prenyltransferases"/>
    <property type="match status" value="1"/>
</dbReference>
<dbReference type="InterPro" id="IPR008930">
    <property type="entry name" value="Terpenoid_cyclase/PrenylTrfase"/>
</dbReference>
<protein>
    <submittedName>
        <fullName evidence="1">Uncharacterized protein</fullName>
    </submittedName>
</protein>
<dbReference type="AlphaFoldDB" id="A0A0F8WNR3"/>
<dbReference type="EMBL" id="LAZR01063947">
    <property type="protein sequence ID" value="KKK58507.1"/>
    <property type="molecule type" value="Genomic_DNA"/>
</dbReference>
<sequence>MKNKLDAYRNAGLKAVEFTLKFQQPDGGYIWEGFVKDAYHKQAYTWQLFGHFSEAQRLLNWVKKNTLQSDGQLKDFSGDIYKHSWFFQGAHKLGRFDLSYPVMSFILSCQAPCGGFPHFAGDELIRSLATAWTGVSALYYGNVEVAKKVAQCCISMLEQQPREDRFYFQMTQDGKLATEKDYPNAEFIDSTKTMQCYWEVG</sequence>
<reference evidence="1" key="1">
    <citation type="journal article" date="2015" name="Nature">
        <title>Complex archaea that bridge the gap between prokaryotes and eukaryotes.</title>
        <authorList>
            <person name="Spang A."/>
            <person name="Saw J.H."/>
            <person name="Jorgensen S.L."/>
            <person name="Zaremba-Niedzwiedzka K."/>
            <person name="Martijn J."/>
            <person name="Lind A.E."/>
            <person name="van Eijk R."/>
            <person name="Schleper C."/>
            <person name="Guy L."/>
            <person name="Ettema T.J."/>
        </authorList>
    </citation>
    <scope>NUCLEOTIDE SEQUENCE</scope>
</reference>
<organism evidence="1">
    <name type="scientific">marine sediment metagenome</name>
    <dbReference type="NCBI Taxonomy" id="412755"/>
    <lineage>
        <taxon>unclassified sequences</taxon>
        <taxon>metagenomes</taxon>
        <taxon>ecological metagenomes</taxon>
    </lineage>
</organism>
<feature type="non-terminal residue" evidence="1">
    <location>
        <position position="201"/>
    </location>
</feature>
<proteinExistence type="predicted"/>
<evidence type="ECO:0000313" key="1">
    <source>
        <dbReference type="EMBL" id="KKK58507.1"/>
    </source>
</evidence>